<accession>Q7XL32</accession>
<proteinExistence type="predicted"/>
<name>Q7XL32_ORYSJ</name>
<feature type="compositionally biased region" description="Pro residues" evidence="1">
    <location>
        <begin position="305"/>
        <end position="315"/>
    </location>
</feature>
<reference evidence="3" key="2">
    <citation type="journal article" date="2008" name="Nucleic Acids Res.">
        <title>The rice annotation project database (RAP-DB): 2008 update.</title>
        <authorList>
            <consortium name="The rice annotation project (RAP)"/>
        </authorList>
    </citation>
    <scope>GENOME REANNOTATION</scope>
    <source>
        <strain evidence="3">cv. Nipponbare</strain>
    </source>
</reference>
<evidence type="ECO:0000313" key="3">
    <source>
        <dbReference type="Proteomes" id="UP000000763"/>
    </source>
</evidence>
<sequence length="445" mass="49200">MGKRSVHRQLNFDFAMTKPSSKTEVEPSHVIPVTLDDFEGEDRKDVQEYITELTREALMRLTTRTRQGVIIKPGPRPKLAPDVVSNDEVSQSIDQQIANTIDSSMANFKDRLDVMFKEKVDGFLRSRLGSFMDDYTLKDKAYTTADQPPIDPIGSKTNGAAFVTGSIGPDGRSDRDTAVGQTGQTAGQTGYYAVGPTGQMAGPTGYYPTGQTGPQAGPTMQHDAGQTGPWAGQTGAIVPIQGIDPMTNASYSYHFRTFDPPVSTATTSPQIPPHIPNAYNDVSRGYPPDTSQGQYNHIAPQTKPIRPPNPPPNPQGPNNMENMISDIMRTKFGIETRNRDRPYKKPYPDYYDNVSFPRNYRVPEFTKFSGEDAKIVTTGINPMGVPYVRVLFLVPGGKTEPQTKPYPLDMWKYGSALQQRPEDRSLYGRGATIKTMHPEPSLKPF</sequence>
<organism evidence="2 3">
    <name type="scientific">Oryza sativa subsp. japonica</name>
    <name type="common">Rice</name>
    <dbReference type="NCBI Taxonomy" id="39947"/>
    <lineage>
        <taxon>Eukaryota</taxon>
        <taxon>Viridiplantae</taxon>
        <taxon>Streptophyta</taxon>
        <taxon>Embryophyta</taxon>
        <taxon>Tracheophyta</taxon>
        <taxon>Spermatophyta</taxon>
        <taxon>Magnoliopsida</taxon>
        <taxon>Liliopsida</taxon>
        <taxon>Poales</taxon>
        <taxon>Poaceae</taxon>
        <taxon>BOP clade</taxon>
        <taxon>Oryzoideae</taxon>
        <taxon>Oryzeae</taxon>
        <taxon>Oryzinae</taxon>
        <taxon>Oryza</taxon>
        <taxon>Oryza sativa</taxon>
    </lineage>
</organism>
<gene>
    <name evidence="2" type="primary">OSJNBa0056L23.25</name>
</gene>
<protein>
    <submittedName>
        <fullName evidence="2">OSJNBa0056L23.25 protein</fullName>
    </submittedName>
</protein>
<dbReference type="Proteomes" id="UP000000763">
    <property type="component" value="Chromosome 4"/>
</dbReference>
<reference evidence="3" key="1">
    <citation type="journal article" date="2005" name="Nature">
        <title>The map-based sequence of the rice genome.</title>
        <authorList>
            <consortium name="International rice genome sequencing project (IRGSP)"/>
            <person name="Matsumoto T."/>
            <person name="Wu J."/>
            <person name="Kanamori H."/>
            <person name="Katayose Y."/>
            <person name="Fujisawa M."/>
            <person name="Namiki N."/>
            <person name="Mizuno H."/>
            <person name="Yamamoto K."/>
            <person name="Antonio B.A."/>
            <person name="Baba T."/>
            <person name="Sakata K."/>
            <person name="Nagamura Y."/>
            <person name="Aoki H."/>
            <person name="Arikawa K."/>
            <person name="Arita K."/>
            <person name="Bito T."/>
            <person name="Chiden Y."/>
            <person name="Fujitsuka N."/>
            <person name="Fukunaka R."/>
            <person name="Hamada M."/>
            <person name="Harada C."/>
            <person name="Hayashi A."/>
            <person name="Hijishita S."/>
            <person name="Honda M."/>
            <person name="Hosokawa S."/>
            <person name="Ichikawa Y."/>
            <person name="Idonuma A."/>
            <person name="Iijima M."/>
            <person name="Ikeda M."/>
            <person name="Ikeno M."/>
            <person name="Ito K."/>
            <person name="Ito S."/>
            <person name="Ito T."/>
            <person name="Ito Y."/>
            <person name="Ito Y."/>
            <person name="Iwabuchi A."/>
            <person name="Kamiya K."/>
            <person name="Karasawa W."/>
            <person name="Kurita K."/>
            <person name="Katagiri S."/>
            <person name="Kikuta A."/>
            <person name="Kobayashi H."/>
            <person name="Kobayashi N."/>
            <person name="Machita K."/>
            <person name="Maehara T."/>
            <person name="Masukawa M."/>
            <person name="Mizubayashi T."/>
            <person name="Mukai Y."/>
            <person name="Nagasaki H."/>
            <person name="Nagata Y."/>
            <person name="Naito S."/>
            <person name="Nakashima M."/>
            <person name="Nakama Y."/>
            <person name="Nakamichi Y."/>
            <person name="Nakamura M."/>
            <person name="Meguro A."/>
            <person name="Negishi M."/>
            <person name="Ohta I."/>
            <person name="Ohta T."/>
            <person name="Okamoto M."/>
            <person name="Ono N."/>
            <person name="Saji S."/>
            <person name="Sakaguchi M."/>
            <person name="Sakai K."/>
            <person name="Shibata M."/>
            <person name="Shimokawa T."/>
            <person name="Song J."/>
            <person name="Takazaki Y."/>
            <person name="Terasawa K."/>
            <person name="Tsugane M."/>
            <person name="Tsuji K."/>
            <person name="Ueda S."/>
            <person name="Waki K."/>
            <person name="Yamagata H."/>
            <person name="Yamamoto M."/>
            <person name="Yamamoto S."/>
            <person name="Yamane H."/>
            <person name="Yoshiki S."/>
            <person name="Yoshihara R."/>
            <person name="Yukawa K."/>
            <person name="Zhong H."/>
            <person name="Yano M."/>
            <person name="Yuan Q."/>
            <person name="Ouyang S."/>
            <person name="Liu J."/>
            <person name="Jones K.M."/>
            <person name="Gansberger K."/>
            <person name="Moffat K."/>
            <person name="Hill J."/>
            <person name="Bera J."/>
            <person name="Fadrosh D."/>
            <person name="Jin S."/>
            <person name="Johri S."/>
            <person name="Kim M."/>
            <person name="Overton L."/>
            <person name="Reardon M."/>
            <person name="Tsitrin T."/>
            <person name="Vuong H."/>
            <person name="Weaver B."/>
            <person name="Ciecko A."/>
            <person name="Tallon L."/>
            <person name="Jackson J."/>
            <person name="Pai G."/>
            <person name="Aken S.V."/>
            <person name="Utterback T."/>
            <person name="Reidmuller S."/>
            <person name="Feldblyum T."/>
            <person name="Hsiao J."/>
            <person name="Zismann V."/>
            <person name="Iobst S."/>
            <person name="de Vazeille A.R."/>
            <person name="Buell C.R."/>
            <person name="Ying K."/>
            <person name="Li Y."/>
            <person name="Lu T."/>
            <person name="Huang Y."/>
            <person name="Zhao Q."/>
            <person name="Feng Q."/>
            <person name="Zhang L."/>
            <person name="Zhu J."/>
            <person name="Weng Q."/>
            <person name="Mu J."/>
            <person name="Lu Y."/>
            <person name="Fan D."/>
            <person name="Liu Y."/>
            <person name="Guan J."/>
            <person name="Zhang Y."/>
            <person name="Yu S."/>
            <person name="Liu X."/>
            <person name="Zhang Y."/>
            <person name="Hong G."/>
            <person name="Han B."/>
            <person name="Choisne N."/>
            <person name="Demange N."/>
            <person name="Orjeda G."/>
            <person name="Samain S."/>
            <person name="Cattolico L."/>
            <person name="Pelletier E."/>
            <person name="Couloux A."/>
            <person name="Segurens B."/>
            <person name="Wincker P."/>
            <person name="D'Hont A."/>
            <person name="Scarpelli C."/>
            <person name="Weissenbach J."/>
            <person name="Salanoubat M."/>
            <person name="Quetier F."/>
            <person name="Yu Y."/>
            <person name="Kim H.R."/>
            <person name="Rambo T."/>
            <person name="Currie J."/>
            <person name="Collura K."/>
            <person name="Luo M."/>
            <person name="Yang T."/>
            <person name="Ammiraju J.S.S."/>
            <person name="Engler F."/>
            <person name="Soderlund C."/>
            <person name="Wing R.A."/>
            <person name="Palmer L.E."/>
            <person name="de la Bastide M."/>
            <person name="Spiegel L."/>
            <person name="Nascimento L."/>
            <person name="Zutavern T."/>
            <person name="O'Shaughnessy A."/>
            <person name="Dike S."/>
            <person name="Dedhia N."/>
            <person name="Preston R."/>
            <person name="Balija V."/>
            <person name="McCombie W.R."/>
            <person name="Chow T."/>
            <person name="Chen H."/>
            <person name="Chung M."/>
            <person name="Chen C."/>
            <person name="Shaw J."/>
            <person name="Wu H."/>
            <person name="Hsiao K."/>
            <person name="Chao Y."/>
            <person name="Chu M."/>
            <person name="Cheng C."/>
            <person name="Hour A."/>
            <person name="Lee P."/>
            <person name="Lin S."/>
            <person name="Lin Y."/>
            <person name="Liou J."/>
            <person name="Liu S."/>
            <person name="Hsing Y."/>
            <person name="Raghuvanshi S."/>
            <person name="Mohanty A."/>
            <person name="Bharti A.K."/>
            <person name="Gaur A."/>
            <person name="Gupta V."/>
            <person name="Kumar D."/>
            <person name="Ravi V."/>
            <person name="Vij S."/>
            <person name="Kapur A."/>
            <person name="Khurana P."/>
            <person name="Khurana P."/>
            <person name="Khurana J.P."/>
            <person name="Tyagi A.K."/>
            <person name="Gaikwad K."/>
            <person name="Singh A."/>
            <person name="Dalal V."/>
            <person name="Srivastava S."/>
            <person name="Dixit A."/>
            <person name="Pal A.K."/>
            <person name="Ghazi I.A."/>
            <person name="Yadav M."/>
            <person name="Pandit A."/>
            <person name="Bhargava A."/>
            <person name="Sureshbabu K."/>
            <person name="Batra K."/>
            <person name="Sharma T.R."/>
            <person name="Mohapatra T."/>
            <person name="Singh N.K."/>
            <person name="Messing J."/>
            <person name="Nelson A.B."/>
            <person name="Fuks G."/>
            <person name="Kavchok S."/>
            <person name="Keizer G."/>
            <person name="Linton E."/>
            <person name="Llaca V."/>
            <person name="Song R."/>
            <person name="Tanyolac B."/>
            <person name="Young S."/>
            <person name="Ho-Il K."/>
            <person name="Hahn J.H."/>
            <person name="Sangsakoo G."/>
            <person name="Vanavichit A."/>
            <person name="de Mattos Luiz.A.T."/>
            <person name="Zimmer P.D."/>
            <person name="Malone G."/>
            <person name="Dellagostin O."/>
            <person name="de Oliveira A.C."/>
            <person name="Bevan M."/>
            <person name="Bancroft I."/>
            <person name="Minx P."/>
            <person name="Cordum H."/>
            <person name="Wilson R."/>
            <person name="Cheng Z."/>
            <person name="Jin W."/>
            <person name="Jiang J."/>
            <person name="Leong S.A."/>
            <person name="Iwama H."/>
            <person name="Gojobori T."/>
            <person name="Itoh T."/>
            <person name="Niimura Y."/>
            <person name="Fujii Y."/>
            <person name="Habara T."/>
            <person name="Sakai H."/>
            <person name="Sato Y."/>
            <person name="Wilson G."/>
            <person name="Kumar K."/>
            <person name="McCouch S."/>
            <person name="Juretic N."/>
            <person name="Hoen D."/>
            <person name="Wright S."/>
            <person name="Bruskiewich R."/>
            <person name="Bureau T."/>
            <person name="Miyao A."/>
            <person name="Hirochika H."/>
            <person name="Nishikawa T."/>
            <person name="Kadowaki K."/>
            <person name="Sugiura M."/>
            <person name="Burr B."/>
            <person name="Sasaki T."/>
        </authorList>
    </citation>
    <scope>NUCLEOTIDE SEQUENCE [LARGE SCALE GENOMIC DNA]</scope>
    <source>
        <strain evidence="3">cv. Nipponbare</strain>
    </source>
</reference>
<dbReference type="EMBL" id="AL731603">
    <property type="protein sequence ID" value="CAE05327.2"/>
    <property type="molecule type" value="Genomic_DNA"/>
</dbReference>
<evidence type="ECO:0000313" key="2">
    <source>
        <dbReference type="EMBL" id="CAE05327.2"/>
    </source>
</evidence>
<dbReference type="AlphaFoldDB" id="Q7XL32"/>
<feature type="region of interest" description="Disordered" evidence="1">
    <location>
        <begin position="298"/>
        <end position="319"/>
    </location>
</feature>
<evidence type="ECO:0000256" key="1">
    <source>
        <dbReference type="SAM" id="MobiDB-lite"/>
    </source>
</evidence>